<proteinExistence type="predicted"/>
<sequence>MPGRSKDEAAAWPLQQGKLHPSVSSTMTSRSEWAGLGLLDKLDDVPRDPAWLQRMSARWYQRTCSDVDDLKVLPKGSFVSQATGYGGSFWSQTGKIDVRLPSGKAGSFFIKECLTTHQLFRI</sequence>
<evidence type="ECO:0000313" key="2">
    <source>
        <dbReference type="EMBL" id="KAK3054192.1"/>
    </source>
</evidence>
<dbReference type="Proteomes" id="UP001271007">
    <property type="component" value="Unassembled WGS sequence"/>
</dbReference>
<dbReference type="AlphaFoldDB" id="A0AAJ0GDT9"/>
<reference evidence="2" key="1">
    <citation type="submission" date="2023-04" db="EMBL/GenBank/DDBJ databases">
        <title>Black Yeasts Isolated from many extreme environments.</title>
        <authorList>
            <person name="Coleine C."/>
            <person name="Stajich J.E."/>
            <person name="Selbmann L."/>
        </authorList>
    </citation>
    <scope>NUCLEOTIDE SEQUENCE</scope>
    <source>
        <strain evidence="2">CCFEE 5312</strain>
    </source>
</reference>
<evidence type="ECO:0000313" key="3">
    <source>
        <dbReference type="Proteomes" id="UP001271007"/>
    </source>
</evidence>
<gene>
    <name evidence="2" type="ORF">LTR09_004970</name>
</gene>
<organism evidence="2 3">
    <name type="scientific">Extremus antarcticus</name>
    <dbReference type="NCBI Taxonomy" id="702011"/>
    <lineage>
        <taxon>Eukaryota</taxon>
        <taxon>Fungi</taxon>
        <taxon>Dikarya</taxon>
        <taxon>Ascomycota</taxon>
        <taxon>Pezizomycotina</taxon>
        <taxon>Dothideomycetes</taxon>
        <taxon>Dothideomycetidae</taxon>
        <taxon>Mycosphaerellales</taxon>
        <taxon>Extremaceae</taxon>
        <taxon>Extremus</taxon>
    </lineage>
</organism>
<evidence type="ECO:0000256" key="1">
    <source>
        <dbReference type="SAM" id="MobiDB-lite"/>
    </source>
</evidence>
<protein>
    <submittedName>
        <fullName evidence="2">Uncharacterized protein</fullName>
    </submittedName>
</protein>
<dbReference type="EMBL" id="JAWDJX010000013">
    <property type="protein sequence ID" value="KAK3054192.1"/>
    <property type="molecule type" value="Genomic_DNA"/>
</dbReference>
<feature type="region of interest" description="Disordered" evidence="1">
    <location>
        <begin position="1"/>
        <end position="26"/>
    </location>
</feature>
<keyword evidence="3" id="KW-1185">Reference proteome</keyword>
<accession>A0AAJ0GDT9</accession>
<comment type="caution">
    <text evidence="2">The sequence shown here is derived from an EMBL/GenBank/DDBJ whole genome shotgun (WGS) entry which is preliminary data.</text>
</comment>
<name>A0AAJ0GDT9_9PEZI</name>